<protein>
    <submittedName>
        <fullName evidence="5">LacI family transcriptional regulator</fullName>
    </submittedName>
</protein>
<dbReference type="InterPro" id="IPR046335">
    <property type="entry name" value="LacI/GalR-like_sensor"/>
</dbReference>
<accession>H5TU70</accession>
<dbReference type="Pfam" id="PF13377">
    <property type="entry name" value="Peripla_BP_3"/>
    <property type="match status" value="1"/>
</dbReference>
<feature type="domain" description="HTH lacI-type" evidence="4">
    <location>
        <begin position="3"/>
        <end position="57"/>
    </location>
</feature>
<evidence type="ECO:0000256" key="1">
    <source>
        <dbReference type="ARBA" id="ARBA00023015"/>
    </source>
</evidence>
<keyword evidence="1" id="KW-0805">Transcription regulation</keyword>
<dbReference type="SUPFAM" id="SSF47413">
    <property type="entry name" value="lambda repressor-like DNA-binding domains"/>
    <property type="match status" value="1"/>
</dbReference>
<dbReference type="EMBL" id="BAFB01000254">
    <property type="protein sequence ID" value="GAB37028.1"/>
    <property type="molecule type" value="Genomic_DNA"/>
</dbReference>
<dbReference type="STRING" id="1108044.GOOTI_254_00210"/>
<dbReference type="OrthoDB" id="37081at2"/>
<dbReference type="CDD" id="cd06278">
    <property type="entry name" value="PBP1_LacI-like"/>
    <property type="match status" value="1"/>
</dbReference>
<dbReference type="PANTHER" id="PTHR30146:SF109">
    <property type="entry name" value="HTH-TYPE TRANSCRIPTIONAL REGULATOR GALS"/>
    <property type="match status" value="1"/>
</dbReference>
<gene>
    <name evidence="5" type="ORF">GOOTI_254_00210</name>
</gene>
<organism evidence="5 6">
    <name type="scientific">Gordonia otitidis (strain DSM 44809 / CCUG 52243 / JCM 12355 / NBRC 100426 / IFM 10032)</name>
    <dbReference type="NCBI Taxonomy" id="1108044"/>
    <lineage>
        <taxon>Bacteria</taxon>
        <taxon>Bacillati</taxon>
        <taxon>Actinomycetota</taxon>
        <taxon>Actinomycetes</taxon>
        <taxon>Mycobacteriales</taxon>
        <taxon>Gordoniaceae</taxon>
        <taxon>Gordonia</taxon>
    </lineage>
</organism>
<dbReference type="GO" id="GO:0000976">
    <property type="term" value="F:transcription cis-regulatory region binding"/>
    <property type="evidence" value="ECO:0007669"/>
    <property type="project" value="TreeGrafter"/>
</dbReference>
<keyword evidence="3" id="KW-0804">Transcription</keyword>
<comment type="caution">
    <text evidence="5">The sequence shown here is derived from an EMBL/GenBank/DDBJ whole genome shotgun (WGS) entry which is preliminary data.</text>
</comment>
<keyword evidence="6" id="KW-1185">Reference proteome</keyword>
<proteinExistence type="predicted"/>
<dbReference type="InterPro" id="IPR000843">
    <property type="entry name" value="HTH_LacI"/>
</dbReference>
<dbReference type="Pfam" id="PF00356">
    <property type="entry name" value="LacI"/>
    <property type="match status" value="1"/>
</dbReference>
<name>H5TU70_GORO1</name>
<dbReference type="InterPro" id="IPR028082">
    <property type="entry name" value="Peripla_BP_I"/>
</dbReference>
<evidence type="ECO:0000313" key="5">
    <source>
        <dbReference type="EMBL" id="GAB37028.1"/>
    </source>
</evidence>
<dbReference type="PANTHER" id="PTHR30146">
    <property type="entry name" value="LACI-RELATED TRANSCRIPTIONAL REPRESSOR"/>
    <property type="match status" value="1"/>
</dbReference>
<dbReference type="SMART" id="SM00354">
    <property type="entry name" value="HTH_LACI"/>
    <property type="match status" value="1"/>
</dbReference>
<evidence type="ECO:0000313" key="6">
    <source>
        <dbReference type="Proteomes" id="UP000005038"/>
    </source>
</evidence>
<dbReference type="CDD" id="cd01392">
    <property type="entry name" value="HTH_LacI"/>
    <property type="match status" value="1"/>
</dbReference>
<dbReference type="Gene3D" id="1.10.260.40">
    <property type="entry name" value="lambda repressor-like DNA-binding domains"/>
    <property type="match status" value="1"/>
</dbReference>
<dbReference type="PROSITE" id="PS50932">
    <property type="entry name" value="HTH_LACI_2"/>
    <property type="match status" value="1"/>
</dbReference>
<dbReference type="GO" id="GO:0003700">
    <property type="term" value="F:DNA-binding transcription factor activity"/>
    <property type="evidence" value="ECO:0007669"/>
    <property type="project" value="TreeGrafter"/>
</dbReference>
<evidence type="ECO:0000259" key="4">
    <source>
        <dbReference type="PROSITE" id="PS50932"/>
    </source>
</evidence>
<evidence type="ECO:0000256" key="2">
    <source>
        <dbReference type="ARBA" id="ARBA00023125"/>
    </source>
</evidence>
<dbReference type="Gene3D" id="3.40.50.2300">
    <property type="match status" value="2"/>
</dbReference>
<dbReference type="SUPFAM" id="SSF53822">
    <property type="entry name" value="Periplasmic binding protein-like I"/>
    <property type="match status" value="1"/>
</dbReference>
<dbReference type="Proteomes" id="UP000005038">
    <property type="component" value="Unassembled WGS sequence"/>
</dbReference>
<sequence>MGVTSRDVARLAGVSQPTVSRALRGDPRVAAATRQRVEDAVAALGYVPSEAGRALVTRTTRRVGIVVTDLTNPFYPQLIGPLHDELEKHGYRIMVFAERSDSLTAVEHLVDGSVDGVVLLTTTVGSRLPVELARRGMPFVCLNRETDSGLGDAAVVDNTTGGRMVADYLVDLGHRRLAGVFGPENTSTGRDRELGFRLALADAGIGIAPECSMHGPFEFDMGYEGMLRLLELPERPSAVFCGNDVVAIGALNAAMSAGVNVPADISVVGFDDIPMAGWEAFRLTTVGNDLTEMSVKAAQLLVRRLADRRGGHDDGGQRRVVLEPVLVERTTASAPPAH</sequence>
<keyword evidence="2" id="KW-0238">DNA-binding</keyword>
<reference evidence="5" key="1">
    <citation type="submission" date="2012-02" db="EMBL/GenBank/DDBJ databases">
        <title>Whole genome shotgun sequence of Gordonia otitidis NBRC 100426.</title>
        <authorList>
            <person name="Yoshida I."/>
            <person name="Hosoyama A."/>
            <person name="Tsuchikane K."/>
            <person name="Katsumata H."/>
            <person name="Yamazaki S."/>
            <person name="Fujita N."/>
        </authorList>
    </citation>
    <scope>NUCLEOTIDE SEQUENCE [LARGE SCALE GENOMIC DNA]</scope>
    <source>
        <strain evidence="5">NBRC 100426</strain>
    </source>
</reference>
<dbReference type="RefSeq" id="WP_007241183.1">
    <property type="nucleotide sequence ID" value="NZ_BAFB01000254.1"/>
</dbReference>
<dbReference type="InterPro" id="IPR010982">
    <property type="entry name" value="Lambda_DNA-bd_dom_sf"/>
</dbReference>
<evidence type="ECO:0000256" key="3">
    <source>
        <dbReference type="ARBA" id="ARBA00023163"/>
    </source>
</evidence>
<dbReference type="AlphaFoldDB" id="H5TU70"/>